<dbReference type="InterPro" id="IPR002933">
    <property type="entry name" value="Peptidase_M20"/>
</dbReference>
<dbReference type="PANTHER" id="PTHR11014:SF63">
    <property type="entry name" value="METALLOPEPTIDASE, PUTATIVE (AFU_ORTHOLOGUE AFUA_6G09600)-RELATED"/>
    <property type="match status" value="1"/>
</dbReference>
<dbReference type="PANTHER" id="PTHR11014">
    <property type="entry name" value="PEPTIDASE M20 FAMILY MEMBER"/>
    <property type="match status" value="1"/>
</dbReference>
<proteinExistence type="predicted"/>
<dbReference type="SUPFAM" id="SSF53187">
    <property type="entry name" value="Zn-dependent exopeptidases"/>
    <property type="match status" value="1"/>
</dbReference>
<evidence type="ECO:0000313" key="1">
    <source>
        <dbReference type="EMBL" id="KXT71311.1"/>
    </source>
</evidence>
<sequence length="358" mass="41528">MDLFEYGKKIYDLLHQTPELSSQEVQTREIISRIVNNIGGYEIIYEGKEGLVYSNVLEENKHYDLGFRAELDALCLSNGNVFHGCGHDLHMSSLLQFMAYLSKRKTSKRILFIYQSSEEIGNGGSTLVNILKRKNILIDKMFGLHNAPEIPVESIAIKSGETLTNNITNKLRISFYEKDRNSDNIQEFLSVWDILYAKIVAFNNNNKNINMSIGEFTVDSQIGSQATNLTFSLSLRSNLKDIFELEMLFKQFSNELNRVNIVKSMEVQNLNYHWRIQNSHSLYQKLKNNSMFLTLEIPDSFTSDDFCYYDQISNDVCYFFLGSYLKFKTSRTHTSDYKPNLKFINSSLKLYKYILEEC</sequence>
<comment type="caution">
    <text evidence="1">The sequence shown here is derived from an EMBL/GenBank/DDBJ whole genome shotgun (WGS) entry which is preliminary data.</text>
</comment>
<dbReference type="Pfam" id="PF01546">
    <property type="entry name" value="Peptidase_M20"/>
    <property type="match status" value="1"/>
</dbReference>
<dbReference type="EMBL" id="LQRC01000190">
    <property type="protein sequence ID" value="KXT71311.1"/>
    <property type="molecule type" value="Genomic_DNA"/>
</dbReference>
<keyword evidence="1" id="KW-0378">Hydrolase</keyword>
<dbReference type="Proteomes" id="UP000070096">
    <property type="component" value="Unassembled WGS sequence"/>
</dbReference>
<accession>A0A139N6F2</accession>
<organism evidence="1 2">
    <name type="scientific">Streptococcus gordonii</name>
    <dbReference type="NCBI Taxonomy" id="1302"/>
    <lineage>
        <taxon>Bacteria</taxon>
        <taxon>Bacillati</taxon>
        <taxon>Bacillota</taxon>
        <taxon>Bacilli</taxon>
        <taxon>Lactobacillales</taxon>
        <taxon>Streptococcaceae</taxon>
        <taxon>Streptococcus</taxon>
    </lineage>
</organism>
<dbReference type="GO" id="GO:0004046">
    <property type="term" value="F:aminoacylase activity"/>
    <property type="evidence" value="ECO:0007669"/>
    <property type="project" value="UniProtKB-EC"/>
</dbReference>
<dbReference type="EC" id="3.5.1.14" evidence="1"/>
<protein>
    <submittedName>
        <fullName evidence="1">N-acyl-L-amino acid amidohydrolase</fullName>
        <ecNumber evidence="1">3.5.1.14</ecNumber>
    </submittedName>
</protein>
<evidence type="ECO:0000313" key="2">
    <source>
        <dbReference type="Proteomes" id="UP000070096"/>
    </source>
</evidence>
<dbReference type="Gene3D" id="3.30.70.360">
    <property type="match status" value="1"/>
</dbReference>
<gene>
    <name evidence="1" type="ORF">SGODD07_01261</name>
</gene>
<dbReference type="InterPro" id="IPR017439">
    <property type="entry name" value="Amidohydrolase"/>
</dbReference>
<dbReference type="Gene3D" id="3.40.630.10">
    <property type="entry name" value="Zn peptidases"/>
    <property type="match status" value="1"/>
</dbReference>
<dbReference type="PATRIC" id="fig|1302.21.peg.1412"/>
<name>A0A139N6F2_STRGN</name>
<dbReference type="AlphaFoldDB" id="A0A139N6F2"/>
<reference evidence="1 2" key="1">
    <citation type="submission" date="2016-01" db="EMBL/GenBank/DDBJ databases">
        <title>Highly variable Streptococcus oralis are common among viridans streptococci isolated from primates.</title>
        <authorList>
            <person name="Denapaite D."/>
            <person name="Rieger M."/>
            <person name="Koendgen S."/>
            <person name="Brueckner R."/>
            <person name="Ochigava I."/>
            <person name="Kappeler P."/>
            <person name="Maetz-Rensing K."/>
            <person name="Leendertz F."/>
            <person name="Hakenbeck R."/>
        </authorList>
    </citation>
    <scope>NUCLEOTIDE SEQUENCE [LARGE SCALE GENOMIC DNA]</scope>
    <source>
        <strain evidence="1 2">DD07</strain>
    </source>
</reference>